<keyword evidence="2" id="KW-0378">Hydrolase</keyword>
<keyword evidence="3" id="KW-1185">Reference proteome</keyword>
<accession>A0A841J1W4</accession>
<evidence type="ECO:0000313" key="2">
    <source>
        <dbReference type="EMBL" id="MBB6123526.1"/>
    </source>
</evidence>
<keyword evidence="2" id="KW-0547">Nucleotide-binding</keyword>
<dbReference type="GO" id="GO:0006260">
    <property type="term" value="P:DNA replication"/>
    <property type="evidence" value="ECO:0007669"/>
    <property type="project" value="InterPro"/>
</dbReference>
<dbReference type="Gene3D" id="3.40.50.300">
    <property type="entry name" value="P-loop containing nucleotide triphosphate hydrolases"/>
    <property type="match status" value="2"/>
</dbReference>
<keyword evidence="2" id="KW-0347">Helicase</keyword>
<dbReference type="PANTHER" id="PTHR30153:SF2">
    <property type="entry name" value="REPLICATIVE DNA HELICASE"/>
    <property type="match status" value="1"/>
</dbReference>
<comment type="caution">
    <text evidence="2">The sequence shown here is derived from an EMBL/GenBank/DDBJ whole genome shotgun (WGS) entry which is preliminary data.</text>
</comment>
<protein>
    <submittedName>
        <fullName evidence="2">Replicative DNA helicase</fullName>
    </submittedName>
</protein>
<dbReference type="RefSeq" id="WP_184078493.1">
    <property type="nucleotide sequence ID" value="NZ_JACIJP010000001.1"/>
</dbReference>
<organism evidence="2 3">
    <name type="scientific">Sphingobium subterraneum</name>
    <dbReference type="NCBI Taxonomy" id="627688"/>
    <lineage>
        <taxon>Bacteria</taxon>
        <taxon>Pseudomonadati</taxon>
        <taxon>Pseudomonadota</taxon>
        <taxon>Alphaproteobacteria</taxon>
        <taxon>Sphingomonadales</taxon>
        <taxon>Sphingomonadaceae</taxon>
        <taxon>Sphingobium</taxon>
    </lineage>
</organism>
<dbReference type="Pfam" id="PF03796">
    <property type="entry name" value="DnaB_C"/>
    <property type="match status" value="1"/>
</dbReference>
<dbReference type="InterPro" id="IPR027417">
    <property type="entry name" value="P-loop_NTPase"/>
</dbReference>
<gene>
    <name evidence="2" type="ORF">FHS92_001233</name>
</gene>
<dbReference type="SUPFAM" id="SSF52540">
    <property type="entry name" value="P-loop containing nucleoside triphosphate hydrolases"/>
    <property type="match status" value="1"/>
</dbReference>
<evidence type="ECO:0000259" key="1">
    <source>
        <dbReference type="Pfam" id="PF03796"/>
    </source>
</evidence>
<proteinExistence type="predicted"/>
<dbReference type="Proteomes" id="UP000552700">
    <property type="component" value="Unassembled WGS sequence"/>
</dbReference>
<reference evidence="2 3" key="1">
    <citation type="submission" date="2020-08" db="EMBL/GenBank/DDBJ databases">
        <title>Genomic Encyclopedia of Type Strains, Phase IV (KMG-IV): sequencing the most valuable type-strain genomes for metagenomic binning, comparative biology and taxonomic classification.</title>
        <authorList>
            <person name="Goeker M."/>
        </authorList>
    </citation>
    <scope>NUCLEOTIDE SEQUENCE [LARGE SCALE GENOMIC DNA]</scope>
    <source>
        <strain evidence="2 3">DSM 102255</strain>
    </source>
</reference>
<keyword evidence="2" id="KW-0067">ATP-binding</keyword>
<dbReference type="NCBIfam" id="NF004629">
    <property type="entry name" value="PRK05973.1"/>
    <property type="match status" value="1"/>
</dbReference>
<dbReference type="AlphaFoldDB" id="A0A841J1W4"/>
<dbReference type="EMBL" id="JACIJP010000001">
    <property type="protein sequence ID" value="MBB6123526.1"/>
    <property type="molecule type" value="Genomic_DNA"/>
</dbReference>
<dbReference type="GO" id="GO:0003678">
    <property type="term" value="F:DNA helicase activity"/>
    <property type="evidence" value="ECO:0007669"/>
    <property type="project" value="InterPro"/>
</dbReference>
<feature type="domain" description="SF4 helicase" evidence="1">
    <location>
        <begin position="125"/>
        <end position="210"/>
    </location>
</feature>
<dbReference type="GO" id="GO:0005524">
    <property type="term" value="F:ATP binding"/>
    <property type="evidence" value="ECO:0007669"/>
    <property type="project" value="InterPro"/>
</dbReference>
<evidence type="ECO:0000313" key="3">
    <source>
        <dbReference type="Proteomes" id="UP000552700"/>
    </source>
</evidence>
<sequence length="237" mass="26564">MRLSAPIFKLKRQAKLLARDANIPLHAALDQTARNEGFYAWSHLAAFASNRRPTHEILAQLAPGDLVLLGARPGHGKTLMGLELAIEAVRTDRPAFFFTLEDHEGVVFDRLQMLGTDRKAVEGKLLIDTSDDICADHIIDRIGHRISRAVAIVDYLQLLDQRRHNPELEVQIKALRMFASTTSSIIVLLSQIDRAFETTPRSIPGMTDIRLPNPLDFGLFTKACFMHDGETYLEEIA</sequence>
<name>A0A841J1W4_9SPHN</name>
<dbReference type="GO" id="GO:0005829">
    <property type="term" value="C:cytosol"/>
    <property type="evidence" value="ECO:0007669"/>
    <property type="project" value="TreeGrafter"/>
</dbReference>
<dbReference type="PANTHER" id="PTHR30153">
    <property type="entry name" value="REPLICATIVE DNA HELICASE DNAB"/>
    <property type="match status" value="1"/>
</dbReference>
<dbReference type="InterPro" id="IPR007694">
    <property type="entry name" value="DNA_helicase_DnaB-like_C"/>
</dbReference>